<evidence type="ECO:0000256" key="9">
    <source>
        <dbReference type="ARBA" id="ARBA00022927"/>
    </source>
</evidence>
<dbReference type="RefSeq" id="XP_007410579.1">
    <property type="nucleotide sequence ID" value="XM_007410517.1"/>
</dbReference>
<organism evidence="17">
    <name type="scientific">Melampsora larici-populina (strain 98AG31 / pathotype 3-4-7)</name>
    <name type="common">Poplar leaf rust fungus</name>
    <dbReference type="NCBI Taxonomy" id="747676"/>
    <lineage>
        <taxon>Eukaryota</taxon>
        <taxon>Fungi</taxon>
        <taxon>Dikarya</taxon>
        <taxon>Basidiomycota</taxon>
        <taxon>Pucciniomycotina</taxon>
        <taxon>Pucciniomycetes</taxon>
        <taxon>Pucciniales</taxon>
        <taxon>Melampsoraceae</taxon>
        <taxon>Melampsora</taxon>
    </lineage>
</organism>
<evidence type="ECO:0000313" key="17">
    <source>
        <dbReference type="Proteomes" id="UP000001072"/>
    </source>
</evidence>
<evidence type="ECO:0000256" key="6">
    <source>
        <dbReference type="ARBA" id="ARBA00022443"/>
    </source>
</evidence>
<feature type="compositionally biased region" description="Polar residues" evidence="12">
    <location>
        <begin position="635"/>
        <end position="649"/>
    </location>
</feature>
<dbReference type="InterPro" id="IPR003903">
    <property type="entry name" value="UIM_dom"/>
</dbReference>
<dbReference type="GO" id="GO:0010008">
    <property type="term" value="C:endosome membrane"/>
    <property type="evidence" value="ECO:0007669"/>
    <property type="project" value="UniProtKB-SubCell"/>
</dbReference>
<evidence type="ECO:0000256" key="1">
    <source>
        <dbReference type="ARBA" id="ARBA00002654"/>
    </source>
</evidence>
<dbReference type="PANTHER" id="PTHR45929:SF3">
    <property type="entry name" value="JAK PATHWAY SIGNAL TRANSDUCTION ADAPTOR MOLECULE"/>
    <property type="match status" value="1"/>
</dbReference>
<dbReference type="Pfam" id="PF00018">
    <property type="entry name" value="SH3_1"/>
    <property type="match status" value="1"/>
</dbReference>
<comment type="function">
    <text evidence="1">Component of the ESCRT-0 complex which is the sorting receptor for ubiquitinated cargo proteins at the multivesicular body (MVB).</text>
</comment>
<name>F4RMP8_MELLP</name>
<dbReference type="InterPro" id="IPR008942">
    <property type="entry name" value="ENTH_VHS"/>
</dbReference>
<evidence type="ECO:0000256" key="7">
    <source>
        <dbReference type="ARBA" id="ARBA00022448"/>
    </source>
</evidence>
<dbReference type="InterPro" id="IPR004152">
    <property type="entry name" value="GAT_dom"/>
</dbReference>
<keyword evidence="10" id="KW-0472">Membrane</keyword>
<evidence type="ECO:0000259" key="15">
    <source>
        <dbReference type="PROSITE" id="PS50222"/>
    </source>
</evidence>
<keyword evidence="9" id="KW-0653">Protein transport</keyword>
<dbReference type="SUPFAM" id="SSF48464">
    <property type="entry name" value="ENTH/VHS domain"/>
    <property type="match status" value="1"/>
</dbReference>
<comment type="similarity">
    <text evidence="3">Belongs to the STAM family.</text>
</comment>
<dbReference type="CDD" id="cd16978">
    <property type="entry name" value="VHS_HSE1"/>
    <property type="match status" value="1"/>
</dbReference>
<dbReference type="VEuPathDB" id="FungiDB:MELLADRAFT_77861"/>
<feature type="compositionally biased region" description="Polar residues" evidence="12">
    <location>
        <begin position="584"/>
        <end position="598"/>
    </location>
</feature>
<dbReference type="SMART" id="SM00288">
    <property type="entry name" value="VHS"/>
    <property type="match status" value="1"/>
</dbReference>
<dbReference type="GO" id="GO:0033565">
    <property type="term" value="C:ESCRT-0 complex"/>
    <property type="evidence" value="ECO:0007669"/>
    <property type="project" value="TreeGrafter"/>
</dbReference>
<dbReference type="KEGG" id="mlr:MELLADRAFT_77861"/>
<comment type="subcellular location">
    <subcellularLocation>
        <location evidence="2">Endosome membrane</location>
        <topology evidence="2">Peripheral membrane protein</topology>
        <orientation evidence="2">Cytoplasmic side</orientation>
    </subcellularLocation>
</comment>
<dbReference type="PROSITE" id="PS50002">
    <property type="entry name" value="SH3"/>
    <property type="match status" value="1"/>
</dbReference>
<evidence type="ECO:0000256" key="5">
    <source>
        <dbReference type="ARBA" id="ARBA00018978"/>
    </source>
</evidence>
<dbReference type="HOGENOM" id="CLU_010104_2_1_1"/>
<evidence type="ECO:0000256" key="2">
    <source>
        <dbReference type="ARBA" id="ARBA00004125"/>
    </source>
</evidence>
<dbReference type="CDD" id="cd21386">
    <property type="entry name" value="GAT_Hse1"/>
    <property type="match status" value="1"/>
</dbReference>
<dbReference type="FunFam" id="2.30.30.40:FF:000072">
    <property type="entry name" value="Unconventional Myosin IB"/>
    <property type="match status" value="1"/>
</dbReference>
<evidence type="ECO:0000259" key="14">
    <source>
        <dbReference type="PROSITE" id="PS50179"/>
    </source>
</evidence>
<feature type="region of interest" description="Disordered" evidence="12">
    <location>
        <begin position="263"/>
        <end position="283"/>
    </location>
</feature>
<reference evidence="17" key="1">
    <citation type="journal article" date="2011" name="Proc. Natl. Acad. Sci. U.S.A.">
        <title>Obligate biotrophy features unraveled by the genomic analysis of rust fungi.</title>
        <authorList>
            <person name="Duplessis S."/>
            <person name="Cuomo C.A."/>
            <person name="Lin Y.-C."/>
            <person name="Aerts A."/>
            <person name="Tisserant E."/>
            <person name="Veneault-Fourrey C."/>
            <person name="Joly D.L."/>
            <person name="Hacquard S."/>
            <person name="Amselem J."/>
            <person name="Cantarel B.L."/>
            <person name="Chiu R."/>
            <person name="Coutinho P.M."/>
            <person name="Feau N."/>
            <person name="Field M."/>
            <person name="Frey P."/>
            <person name="Gelhaye E."/>
            <person name="Goldberg J."/>
            <person name="Grabherr M.G."/>
            <person name="Kodira C.D."/>
            <person name="Kohler A."/>
            <person name="Kuees U."/>
            <person name="Lindquist E.A."/>
            <person name="Lucas S.M."/>
            <person name="Mago R."/>
            <person name="Mauceli E."/>
            <person name="Morin E."/>
            <person name="Murat C."/>
            <person name="Pangilinan J.L."/>
            <person name="Park R."/>
            <person name="Pearson M."/>
            <person name="Quesneville H."/>
            <person name="Rouhier N."/>
            <person name="Sakthikumar S."/>
            <person name="Salamov A.A."/>
            <person name="Schmutz J."/>
            <person name="Selles B."/>
            <person name="Shapiro H."/>
            <person name="Tanguay P."/>
            <person name="Tuskan G.A."/>
            <person name="Henrissat B."/>
            <person name="Van de Peer Y."/>
            <person name="Rouze P."/>
            <person name="Ellis J.G."/>
            <person name="Dodds P.N."/>
            <person name="Schein J.E."/>
            <person name="Zhong S."/>
            <person name="Hamelin R.C."/>
            <person name="Grigoriev I.V."/>
            <person name="Szabo L.J."/>
            <person name="Martin F."/>
        </authorList>
    </citation>
    <scope>NUCLEOTIDE SEQUENCE [LARGE SCALE GENOMIC DNA]</scope>
    <source>
        <strain evidence="17">98AG31 / pathotype 3-4-7</strain>
    </source>
</reference>
<dbReference type="SMART" id="SM00326">
    <property type="entry name" value="SH3"/>
    <property type="match status" value="1"/>
</dbReference>
<dbReference type="OrthoDB" id="10255964at2759"/>
<dbReference type="InParanoid" id="F4RMP8"/>
<protein>
    <recommendedName>
        <fullName evidence="4">Class E vacuolar protein-sorting machinery protein HSE1</fullName>
    </recommendedName>
    <alternativeName>
        <fullName evidence="5">Class E vacuolar protein-sorting machinery protein hse1</fullName>
    </alternativeName>
</protein>
<dbReference type="GO" id="GO:0043328">
    <property type="term" value="P:protein transport to vacuole involved in ubiquitin-dependent protein catabolic process via the multivesicular body sorting pathway"/>
    <property type="evidence" value="ECO:0007669"/>
    <property type="project" value="TreeGrafter"/>
</dbReference>
<dbReference type="GO" id="GO:0005509">
    <property type="term" value="F:calcium ion binding"/>
    <property type="evidence" value="ECO:0007669"/>
    <property type="project" value="InterPro"/>
</dbReference>
<dbReference type="Gene3D" id="2.30.30.40">
    <property type="entry name" value="SH3 Domains"/>
    <property type="match status" value="1"/>
</dbReference>
<gene>
    <name evidence="16" type="ORF">MELLADRAFT_77861</name>
</gene>
<evidence type="ECO:0000313" key="16">
    <source>
        <dbReference type="EMBL" id="EGG06341.1"/>
    </source>
</evidence>
<keyword evidence="8" id="KW-0967">Endosome</keyword>
<keyword evidence="7" id="KW-0813">Transport</keyword>
<proteinExistence type="inferred from homology"/>
<feature type="domain" description="VHS" evidence="14">
    <location>
        <begin position="64"/>
        <end position="195"/>
    </location>
</feature>
<dbReference type="Gene3D" id="1.20.5.1940">
    <property type="match status" value="1"/>
</dbReference>
<dbReference type="PROSITE" id="PS50330">
    <property type="entry name" value="UIM"/>
    <property type="match status" value="1"/>
</dbReference>
<evidence type="ECO:0000256" key="11">
    <source>
        <dbReference type="PROSITE-ProRule" id="PRU00192"/>
    </source>
</evidence>
<feature type="compositionally biased region" description="Polar residues" evidence="12">
    <location>
        <begin position="559"/>
        <end position="575"/>
    </location>
</feature>
<dbReference type="PRINTS" id="PR00499">
    <property type="entry name" value="P67PHOX"/>
</dbReference>
<dbReference type="GO" id="GO:0035091">
    <property type="term" value="F:phosphatidylinositol binding"/>
    <property type="evidence" value="ECO:0007669"/>
    <property type="project" value="InterPro"/>
</dbReference>
<evidence type="ECO:0000256" key="3">
    <source>
        <dbReference type="ARBA" id="ARBA00009666"/>
    </source>
</evidence>
<dbReference type="InterPro" id="IPR002014">
    <property type="entry name" value="VHS_dom"/>
</dbReference>
<dbReference type="CDD" id="cd11805">
    <property type="entry name" value="SH3_GRB2_like_C"/>
    <property type="match status" value="1"/>
</dbReference>
<dbReference type="PRINTS" id="PR00452">
    <property type="entry name" value="SH3DOMAIN"/>
</dbReference>
<dbReference type="InterPro" id="IPR050670">
    <property type="entry name" value="STAM"/>
</dbReference>
<feature type="domain" description="SH3" evidence="13">
    <location>
        <begin position="335"/>
        <end position="394"/>
    </location>
</feature>
<dbReference type="Gene3D" id="1.25.40.90">
    <property type="match status" value="1"/>
</dbReference>
<keyword evidence="6 11" id="KW-0728">SH3 domain</keyword>
<dbReference type="FunCoup" id="F4RMP8">
    <property type="interactions" value="194"/>
</dbReference>
<dbReference type="GO" id="GO:0043130">
    <property type="term" value="F:ubiquitin binding"/>
    <property type="evidence" value="ECO:0007669"/>
    <property type="project" value="InterPro"/>
</dbReference>
<dbReference type="eggNOG" id="KOG2199">
    <property type="taxonomic scope" value="Eukaryota"/>
</dbReference>
<evidence type="ECO:0000256" key="10">
    <source>
        <dbReference type="ARBA" id="ARBA00023136"/>
    </source>
</evidence>
<evidence type="ECO:0000256" key="4">
    <source>
        <dbReference type="ARBA" id="ARBA00017923"/>
    </source>
</evidence>
<dbReference type="Proteomes" id="UP000001072">
    <property type="component" value="Unassembled WGS sequence"/>
</dbReference>
<feature type="domain" description="EF-hand" evidence="15">
    <location>
        <begin position="415"/>
        <end position="450"/>
    </location>
</feature>
<dbReference type="GeneID" id="18933015"/>
<accession>F4RMP8</accession>
<dbReference type="Pfam" id="PF03127">
    <property type="entry name" value="GAT"/>
    <property type="match status" value="1"/>
</dbReference>
<evidence type="ECO:0000256" key="8">
    <source>
        <dbReference type="ARBA" id="ARBA00022753"/>
    </source>
</evidence>
<dbReference type="InterPro" id="IPR002048">
    <property type="entry name" value="EF_hand_dom"/>
</dbReference>
<dbReference type="STRING" id="747676.F4RMP8"/>
<feature type="region of interest" description="Disordered" evidence="12">
    <location>
        <begin position="501"/>
        <end position="528"/>
    </location>
</feature>
<dbReference type="Pfam" id="PF00790">
    <property type="entry name" value="VHS"/>
    <property type="match status" value="1"/>
</dbReference>
<dbReference type="PROSITE" id="PS50179">
    <property type="entry name" value="VHS"/>
    <property type="match status" value="1"/>
</dbReference>
<evidence type="ECO:0000259" key="13">
    <source>
        <dbReference type="PROSITE" id="PS50002"/>
    </source>
</evidence>
<dbReference type="SUPFAM" id="SSF50044">
    <property type="entry name" value="SH3-domain"/>
    <property type="match status" value="1"/>
</dbReference>
<keyword evidence="17" id="KW-1185">Reference proteome</keyword>
<sequence>MPRAIEKVAGFTPNSLTTNYLLVPHLKSIHKLSPPSHLCPRFKLQSIMFRGAPVNPYDEVVIKATDEAQTSENWSGFIEVCDKVMSDKTPNGPRDCIASVQKRLQHRNANVQLFCLTLTEALVKNTNENLHKEVSSRAFMKVLSGLVQDRYTHEKVKKRILQCLKSWSDDFHGKVNLGLVEETVEELKSKGYQYEEETEPVTHPPDDILKREEEELQRALAESEREAEWMNMAGVGKFPSSSKSESLVGPTGYIPSSVHNRMNAQTSSAQGRQDHHDPTPQPISAAQQAPVLNYPVPTEAFSRVSLQDGPPVADEVSLHPPTGAELYPMRTLSKPAPRRVKALYDFEPNEEGELAFKEGDLIRVIDSAYKDWWKGEYRGQIGIFPVNYVEPIPDPTPESLAREAEAEAIVFAQANEIDRLLQMMQTLDAKKDNLADNDELSELYQQTLSLRPKIVRLIEKYTQKKTELLQINDKFMKAKTTYDTMIEESLAKYHPGGLPYPGQQNYQHSGGLPGVTVHPTYPAQETLAPDGIDTSRYYLASDGNWYAYSPEQLAAKASSPPQGTRPSQVNPSSTAYHHRPANAPHQSSGTNVHHQQSLGGEAHLESSRPAGGVGGFTASPSEQPQYGAWPGYPAHTQQPPQPSASVPTQ</sequence>
<dbReference type="InterPro" id="IPR036028">
    <property type="entry name" value="SH3-like_dom_sf"/>
</dbReference>
<dbReference type="AlphaFoldDB" id="F4RMP8"/>
<dbReference type="InterPro" id="IPR001452">
    <property type="entry name" value="SH3_domain"/>
</dbReference>
<dbReference type="PANTHER" id="PTHR45929">
    <property type="entry name" value="JAK PATHWAY SIGNAL TRANSDUCTION ADAPTOR MOLECULE"/>
    <property type="match status" value="1"/>
</dbReference>
<evidence type="ECO:0000256" key="12">
    <source>
        <dbReference type="SAM" id="MobiDB-lite"/>
    </source>
</evidence>
<feature type="region of interest" description="Disordered" evidence="12">
    <location>
        <begin position="553"/>
        <end position="649"/>
    </location>
</feature>
<dbReference type="EMBL" id="GL883109">
    <property type="protein sequence ID" value="EGG06341.1"/>
    <property type="molecule type" value="Genomic_DNA"/>
</dbReference>
<dbReference type="PROSITE" id="PS50222">
    <property type="entry name" value="EF_HAND_2"/>
    <property type="match status" value="1"/>
</dbReference>
<dbReference type="SUPFAM" id="SSF89009">
    <property type="entry name" value="GAT-like domain"/>
    <property type="match status" value="1"/>
</dbReference>